<protein>
    <submittedName>
        <fullName evidence="4">DPP IV N-terminal domain-containing protein</fullName>
    </submittedName>
</protein>
<evidence type="ECO:0000259" key="3">
    <source>
        <dbReference type="Pfam" id="PF00930"/>
    </source>
</evidence>
<dbReference type="EMBL" id="JARFVB010000007">
    <property type="protein sequence ID" value="MDF0716902.1"/>
    <property type="molecule type" value="Genomic_DNA"/>
</dbReference>
<evidence type="ECO:0000256" key="1">
    <source>
        <dbReference type="SAM" id="SignalP"/>
    </source>
</evidence>
<dbReference type="Proteomes" id="UP001221366">
    <property type="component" value="Unassembled WGS sequence"/>
</dbReference>
<keyword evidence="5" id="KW-1185">Reference proteome</keyword>
<name>A0ABT5Y0D1_9FLAO</name>
<dbReference type="InterPro" id="IPR001375">
    <property type="entry name" value="Peptidase_S9_cat"/>
</dbReference>
<dbReference type="Gene3D" id="3.40.50.1820">
    <property type="entry name" value="alpha/beta hydrolase"/>
    <property type="match status" value="1"/>
</dbReference>
<dbReference type="PANTHER" id="PTHR11731">
    <property type="entry name" value="PROTEASE FAMILY S9B,C DIPEPTIDYL-PEPTIDASE IV-RELATED"/>
    <property type="match status" value="1"/>
</dbReference>
<dbReference type="PANTHER" id="PTHR11731:SF118">
    <property type="entry name" value="BLR1971 PROTEIN"/>
    <property type="match status" value="1"/>
</dbReference>
<dbReference type="RefSeq" id="WP_275616075.1">
    <property type="nucleotide sequence ID" value="NZ_JARFVB010000007.1"/>
</dbReference>
<comment type="caution">
    <text evidence="4">The sequence shown here is derived from an EMBL/GenBank/DDBJ whole genome shotgun (WGS) entry which is preliminary data.</text>
</comment>
<gene>
    <name evidence="4" type="ORF">PY092_12135</name>
</gene>
<reference evidence="4 5" key="1">
    <citation type="submission" date="2023-03" db="EMBL/GenBank/DDBJ databases">
        <title>Muricauda XX sp. nov. and Muricauda XXX sp. nov., two novel species isolated from Okinawa Trough.</title>
        <authorList>
            <person name="Cao W."/>
            <person name="Deng X."/>
        </authorList>
    </citation>
    <scope>NUCLEOTIDE SEQUENCE [LARGE SCALE GENOMIC DNA]</scope>
    <source>
        <strain evidence="4 5">334s03</strain>
    </source>
</reference>
<feature type="signal peptide" evidence="1">
    <location>
        <begin position="1"/>
        <end position="23"/>
    </location>
</feature>
<dbReference type="SUPFAM" id="SSF82171">
    <property type="entry name" value="DPP6 N-terminal domain-like"/>
    <property type="match status" value="1"/>
</dbReference>
<dbReference type="Gene3D" id="2.140.10.30">
    <property type="entry name" value="Dipeptidylpeptidase IV, N-terminal domain"/>
    <property type="match status" value="1"/>
</dbReference>
<organism evidence="4 5">
    <name type="scientific">Flagellimonas yonaguniensis</name>
    <dbReference type="NCBI Taxonomy" id="3031325"/>
    <lineage>
        <taxon>Bacteria</taxon>
        <taxon>Pseudomonadati</taxon>
        <taxon>Bacteroidota</taxon>
        <taxon>Flavobacteriia</taxon>
        <taxon>Flavobacteriales</taxon>
        <taxon>Flavobacteriaceae</taxon>
        <taxon>Flagellimonas</taxon>
    </lineage>
</organism>
<dbReference type="InterPro" id="IPR050278">
    <property type="entry name" value="Serine_Prot_S9B/DPPIV"/>
</dbReference>
<dbReference type="SUPFAM" id="SSF53474">
    <property type="entry name" value="alpha/beta-Hydrolases"/>
    <property type="match status" value="1"/>
</dbReference>
<accession>A0ABT5Y0D1</accession>
<dbReference type="Pfam" id="PF00930">
    <property type="entry name" value="DPPIV_N"/>
    <property type="match status" value="1"/>
</dbReference>
<dbReference type="Pfam" id="PF00326">
    <property type="entry name" value="Peptidase_S9"/>
    <property type="match status" value="1"/>
</dbReference>
<dbReference type="InterPro" id="IPR029058">
    <property type="entry name" value="AB_hydrolase_fold"/>
</dbReference>
<feature type="domain" description="Peptidase S9 prolyl oligopeptidase catalytic" evidence="2">
    <location>
        <begin position="555"/>
        <end position="753"/>
    </location>
</feature>
<feature type="domain" description="Dipeptidylpeptidase IV N-terminal" evidence="3">
    <location>
        <begin position="127"/>
        <end position="467"/>
    </location>
</feature>
<evidence type="ECO:0000313" key="4">
    <source>
        <dbReference type="EMBL" id="MDF0716902.1"/>
    </source>
</evidence>
<proteinExistence type="predicted"/>
<evidence type="ECO:0000259" key="2">
    <source>
        <dbReference type="Pfam" id="PF00326"/>
    </source>
</evidence>
<keyword evidence="1" id="KW-0732">Signal</keyword>
<sequence>MKSTNFIIHTCLAALCVSSSLLAQNKMPFETYERATKYLSKNMAPWVHDEIQYPSWGSNNTFSYTLNAKEGPQYMKVNLSNGKKSTAFDPQKMASALSKTLGKSIDPKNLPIRFFDFQDKNTIAFTFDGKNYLYNTKNSTILDGETTSQRNRDEYVAPNGKIAAFIDDYNLWIKDLETNQKIQLTFDGEKDYGYATNNAGWTKGDNPVLKWSPNSDKIATFRQDARNVGEMYLTSTNVGHPELKAWKHPLPGDSAVFKLERVIINLNTKELIPLKKESDFQRSTITDHVAGRNGEFYDNDWKQDGSQLALVSSSRDHKVAHLQVADAQNGEVRSVLKEVTKTYFESGARKINWNVLFDSNEVIWFSERDNWGHLYLYNLETGELKNRITQGDWAVQQVLHVDEKNRKIYFTAAGKESGNPYYHYLYSVDFDGSHLKLLTPEKAAHRITLAPDNKTFLDEYSTVNTPPTWVLKKMNGALLSTLGTADISELKANGWQEPVEFHVKARDNETDIYGILFLPSDYDETKSYPILNHIYPGPQSGSVGNYAFLPARRDRQSLAELGFIVVGIDAMGTPGRSKSFHDAYYGNMGDNGLPDNITAIKQLASKYQGMDTTRVGIWGHSGGGFASTDAILRYPDFYDVAVSTSGNHDNRNYEADWGEKWHGLLESYPDGTTSYDKQANQLLAQNLKGKLLLGHGTMDDNVPPSNTLLVVEALIKANKDFDLILYPNKRHGYGDMTSYMTRKRWDYFVKNLKGMEPPKEFPLEKL</sequence>
<feature type="chain" id="PRO_5045725505" evidence="1">
    <location>
        <begin position="24"/>
        <end position="766"/>
    </location>
</feature>
<evidence type="ECO:0000313" key="5">
    <source>
        <dbReference type="Proteomes" id="UP001221366"/>
    </source>
</evidence>
<dbReference type="InterPro" id="IPR002469">
    <property type="entry name" value="Peptidase_S9B_N"/>
</dbReference>